<keyword evidence="2" id="KW-1185">Reference proteome</keyword>
<gene>
    <name evidence="1" type="ORF">GCM10008098_18770</name>
</gene>
<sequence length="264" mass="28230">MVAVLLHTLFVVVIWYGMRPRPIALVAPQAEEVLQIRFIARSPTAVTALPPAQALPPPPKPVVRPRPPEPVAKDAMTIQLPTPKPAATARLYDEQGQPLLPAAVASAPAPGYVQNLPQGDARVMQHSDPIKYKATRFEQYFPPPDETLGGAAVRHVVDKVINKTDVNLPGGVHLKCMTLLGIPTPNCINPPAPPSAKDGDERLSMAPATSLDGEAHAPKPPSVESCIAMYRAGKPLEWGCPVDTPNRAVDTELRERAKSAAAAH</sequence>
<proteinExistence type="predicted"/>
<comment type="caution">
    <text evidence="1">The sequence shown here is derived from an EMBL/GenBank/DDBJ whole genome shotgun (WGS) entry which is preliminary data.</text>
</comment>
<dbReference type="EMBL" id="BMXT01000002">
    <property type="protein sequence ID" value="GGY26091.1"/>
    <property type="molecule type" value="Genomic_DNA"/>
</dbReference>
<evidence type="ECO:0000313" key="1">
    <source>
        <dbReference type="EMBL" id="GGY26091.1"/>
    </source>
</evidence>
<name>A0ABQ2ZXM4_9GAMM</name>
<evidence type="ECO:0000313" key="2">
    <source>
        <dbReference type="Proteomes" id="UP000621898"/>
    </source>
</evidence>
<reference evidence="2" key="1">
    <citation type="journal article" date="2019" name="Int. J. Syst. Evol. Microbiol.">
        <title>The Global Catalogue of Microorganisms (GCM) 10K type strain sequencing project: providing services to taxonomists for standard genome sequencing and annotation.</title>
        <authorList>
            <consortium name="The Broad Institute Genomics Platform"/>
            <consortium name="The Broad Institute Genome Sequencing Center for Infectious Disease"/>
            <person name="Wu L."/>
            <person name="Ma J."/>
        </authorList>
    </citation>
    <scope>NUCLEOTIDE SEQUENCE [LARGE SCALE GENOMIC DNA]</scope>
    <source>
        <strain evidence="2">KCTC 22232</strain>
    </source>
</reference>
<organism evidence="1 2">
    <name type="scientific">Rhodanobacter panaciterrae</name>
    <dbReference type="NCBI Taxonomy" id="490572"/>
    <lineage>
        <taxon>Bacteria</taxon>
        <taxon>Pseudomonadati</taxon>
        <taxon>Pseudomonadota</taxon>
        <taxon>Gammaproteobacteria</taxon>
        <taxon>Lysobacterales</taxon>
        <taxon>Rhodanobacteraceae</taxon>
        <taxon>Rhodanobacter</taxon>
    </lineage>
</organism>
<accession>A0ABQ2ZXM4</accession>
<dbReference type="Proteomes" id="UP000621898">
    <property type="component" value="Unassembled WGS sequence"/>
</dbReference>
<protein>
    <submittedName>
        <fullName evidence="1">Uncharacterized protein</fullName>
    </submittedName>
</protein>